<dbReference type="InterPro" id="IPR037051">
    <property type="entry name" value="4-carb_acid_sugar_kinase_N_sf"/>
</dbReference>
<dbReference type="Pfam" id="PF07005">
    <property type="entry name" value="SBD_N"/>
    <property type="match status" value="1"/>
</dbReference>
<accession>A0A1H2ZT26</accession>
<evidence type="ECO:0000313" key="9">
    <source>
        <dbReference type="EMBL" id="SDX20613.1"/>
    </source>
</evidence>
<dbReference type="OrthoDB" id="191465at2"/>
<dbReference type="Proteomes" id="UP000198500">
    <property type="component" value="Unassembled WGS sequence"/>
</dbReference>
<dbReference type="RefSeq" id="WP_092569257.1">
    <property type="nucleotide sequence ID" value="NZ_BMXH01000001.1"/>
</dbReference>
<name>A0A1H2ZT26_9GAMM</name>
<dbReference type="InterPro" id="IPR031475">
    <property type="entry name" value="NBD_C"/>
</dbReference>
<reference evidence="9 10" key="1">
    <citation type="submission" date="2016-10" db="EMBL/GenBank/DDBJ databases">
        <authorList>
            <person name="de Groot N.N."/>
        </authorList>
    </citation>
    <scope>NUCLEOTIDE SEQUENCE [LARGE SCALE GENOMIC DNA]</scope>
    <source>
        <strain evidence="9 10">DSM 19219</strain>
    </source>
</reference>
<dbReference type="EMBL" id="FNNI01000004">
    <property type="protein sequence ID" value="SDX20613.1"/>
    <property type="molecule type" value="Genomic_DNA"/>
</dbReference>
<evidence type="ECO:0000259" key="7">
    <source>
        <dbReference type="Pfam" id="PF07005"/>
    </source>
</evidence>
<keyword evidence="2" id="KW-0808">Transferase</keyword>
<feature type="domain" description="Four-carbon acid sugar kinase nucleotide binding" evidence="8">
    <location>
        <begin position="272"/>
        <end position="436"/>
    </location>
</feature>
<dbReference type="STRING" id="574349.SAMN05443545_104249"/>
<keyword evidence="3" id="KW-0547">Nucleotide-binding</keyword>
<evidence type="ECO:0000256" key="1">
    <source>
        <dbReference type="ARBA" id="ARBA00005715"/>
    </source>
</evidence>
<evidence type="ECO:0000313" key="10">
    <source>
        <dbReference type="Proteomes" id="UP000198500"/>
    </source>
</evidence>
<keyword evidence="4" id="KW-0418">Kinase</keyword>
<proteinExistence type="inferred from homology"/>
<evidence type="ECO:0000256" key="3">
    <source>
        <dbReference type="ARBA" id="ARBA00022741"/>
    </source>
</evidence>
<comment type="similarity">
    <text evidence="1">Belongs to the four-carbon acid sugar kinase family.</text>
</comment>
<keyword evidence="6" id="KW-0119">Carbohydrate metabolism</keyword>
<organism evidence="9 10">
    <name type="scientific">Aidingimonas halophila</name>
    <dbReference type="NCBI Taxonomy" id="574349"/>
    <lineage>
        <taxon>Bacteria</taxon>
        <taxon>Pseudomonadati</taxon>
        <taxon>Pseudomonadota</taxon>
        <taxon>Gammaproteobacteria</taxon>
        <taxon>Oceanospirillales</taxon>
        <taxon>Halomonadaceae</taxon>
        <taxon>Aidingimonas</taxon>
    </lineage>
</organism>
<protein>
    <submittedName>
        <fullName evidence="9">Uncharacterized conserved protein YgbK, DUF1537 family</fullName>
    </submittedName>
</protein>
<evidence type="ECO:0000256" key="6">
    <source>
        <dbReference type="ARBA" id="ARBA00023277"/>
    </source>
</evidence>
<dbReference type="InterPro" id="IPR010737">
    <property type="entry name" value="4-carb_acid_sugar_kinase_N"/>
</dbReference>
<evidence type="ECO:0000256" key="5">
    <source>
        <dbReference type="ARBA" id="ARBA00022840"/>
    </source>
</evidence>
<dbReference type="Pfam" id="PF17042">
    <property type="entry name" value="NBD_C"/>
    <property type="match status" value="1"/>
</dbReference>
<keyword evidence="10" id="KW-1185">Reference proteome</keyword>
<dbReference type="Gene3D" id="3.40.50.10840">
    <property type="entry name" value="Putative sugar-binding, N-terminal domain"/>
    <property type="match status" value="1"/>
</dbReference>
<sequence length="445" mass="48330">MSVTPDAPLISYYGDDLTGSTDVLEALSSQGVPAVLFTQIPDDAQLARFADYRAIGLAGTSRSESPAWMRQHLAPALTWLRARGASLCHYKTCSTFDSAPEVGNIGCALEIGRELHDRHCASIVVGVPQMKRYTAFGHLFAAARGEVYRIDRHPVMSRHPVTPMDEADLRRHLARQTSLDIGLVDVIALGMSDIDARVDTQRQQHDALLFDVLDETGQASVGRQLWRTRPSTGSFIVGSSGVEYALLAEWRRQGIIGKAPRFSNPGPVERIAVVSGSCSETTARQIRQAQADGFHGIKLDVESLTDETVASAERDAVLAEAFTALQAGRSVVLYTALGPDSHHEALSSTTRHQLGQQLGYLMREIVRRERLTRVVVAGGDTSSHAIRQLDIQALTTRLPLPETPGSPLCTAYSDDPAFDGLEIAFKGGQIGGDSYFDKIRKADIA</sequence>
<gene>
    <name evidence="9" type="ORF">SAMN05443545_104249</name>
</gene>
<dbReference type="SUPFAM" id="SSF142764">
    <property type="entry name" value="YgbK-like"/>
    <property type="match status" value="1"/>
</dbReference>
<keyword evidence="5" id="KW-0067">ATP-binding</keyword>
<dbReference type="GO" id="GO:0005524">
    <property type="term" value="F:ATP binding"/>
    <property type="evidence" value="ECO:0007669"/>
    <property type="project" value="UniProtKB-KW"/>
</dbReference>
<dbReference type="Gene3D" id="3.40.980.20">
    <property type="entry name" value="Four-carbon acid sugar kinase, nucleotide binding domain"/>
    <property type="match status" value="1"/>
</dbReference>
<dbReference type="GO" id="GO:0016301">
    <property type="term" value="F:kinase activity"/>
    <property type="evidence" value="ECO:0007669"/>
    <property type="project" value="UniProtKB-KW"/>
</dbReference>
<evidence type="ECO:0000259" key="8">
    <source>
        <dbReference type="Pfam" id="PF17042"/>
    </source>
</evidence>
<feature type="domain" description="Four-carbon acid sugar kinase N-terminal" evidence="7">
    <location>
        <begin position="11"/>
        <end position="246"/>
    </location>
</feature>
<evidence type="ECO:0000256" key="4">
    <source>
        <dbReference type="ARBA" id="ARBA00022777"/>
    </source>
</evidence>
<evidence type="ECO:0000256" key="2">
    <source>
        <dbReference type="ARBA" id="ARBA00022679"/>
    </source>
</evidence>
<dbReference type="InterPro" id="IPR042213">
    <property type="entry name" value="NBD_C_sf"/>
</dbReference>
<dbReference type="AlphaFoldDB" id="A0A1H2ZT26"/>